<dbReference type="EMBL" id="CP137308">
    <property type="protein sequence ID" value="WQF81418.1"/>
    <property type="molecule type" value="Genomic_DNA"/>
</dbReference>
<accession>A0AAX4IEL8</accession>
<evidence type="ECO:0000313" key="5">
    <source>
        <dbReference type="Proteomes" id="UP001322277"/>
    </source>
</evidence>
<feature type="compositionally biased region" description="Low complexity" evidence="2">
    <location>
        <begin position="176"/>
        <end position="191"/>
    </location>
</feature>
<keyword evidence="1" id="KW-0479">Metal-binding</keyword>
<dbReference type="SUPFAM" id="SSF144232">
    <property type="entry name" value="HIT/MYND zinc finger-like"/>
    <property type="match status" value="1"/>
</dbReference>
<keyword evidence="1" id="KW-0862">Zinc</keyword>
<evidence type="ECO:0000313" key="4">
    <source>
        <dbReference type="EMBL" id="WQF81418.1"/>
    </source>
</evidence>
<name>A0AAX4IEL8_9PEZI</name>
<dbReference type="AlphaFoldDB" id="A0AAX4IEL8"/>
<evidence type="ECO:0000256" key="1">
    <source>
        <dbReference type="PROSITE-ProRule" id="PRU00453"/>
    </source>
</evidence>
<feature type="compositionally biased region" description="Basic and acidic residues" evidence="2">
    <location>
        <begin position="107"/>
        <end position="116"/>
    </location>
</feature>
<dbReference type="Proteomes" id="UP001322277">
    <property type="component" value="Chromosome 4"/>
</dbReference>
<protein>
    <submittedName>
        <fullName evidence="4">Zinc finger, HIT-type, Zinc finger C2H2-type</fullName>
    </submittedName>
</protein>
<evidence type="ECO:0000259" key="3">
    <source>
        <dbReference type="PROSITE" id="PS51083"/>
    </source>
</evidence>
<dbReference type="KEGG" id="cdet:87942935"/>
<feature type="region of interest" description="Disordered" evidence="2">
    <location>
        <begin position="1"/>
        <end position="138"/>
    </location>
</feature>
<dbReference type="RefSeq" id="XP_062778642.1">
    <property type="nucleotide sequence ID" value="XM_062922591.1"/>
</dbReference>
<dbReference type="InterPro" id="IPR007529">
    <property type="entry name" value="Znf_HIT"/>
</dbReference>
<feature type="region of interest" description="Disordered" evidence="2">
    <location>
        <begin position="169"/>
        <end position="213"/>
    </location>
</feature>
<proteinExistence type="predicted"/>
<dbReference type="CDD" id="cd23024">
    <property type="entry name" value="zf-HIT_ZNHIT2-3"/>
    <property type="match status" value="1"/>
</dbReference>
<dbReference type="Gene3D" id="3.30.60.190">
    <property type="match status" value="1"/>
</dbReference>
<reference evidence="5" key="1">
    <citation type="journal article" date="2023" name="bioRxiv">
        <title>Complete genome of the Medicago anthracnose fungus, Colletotrichum destructivum, reveals a mini-chromosome-like region within a core chromosome.</title>
        <authorList>
            <person name="Lapalu N."/>
            <person name="Simon A."/>
            <person name="Lu A."/>
            <person name="Plaumann P.-L."/>
            <person name="Amselem J."/>
            <person name="Pigne S."/>
            <person name="Auger A."/>
            <person name="Koch C."/>
            <person name="Dallery J.-F."/>
            <person name="O'Connell R.J."/>
        </authorList>
    </citation>
    <scope>NUCLEOTIDE SEQUENCE [LARGE SCALE GENOMIC DNA]</scope>
    <source>
        <strain evidence="5">CBS 520.97</strain>
    </source>
</reference>
<organism evidence="4 5">
    <name type="scientific">Colletotrichum destructivum</name>
    <dbReference type="NCBI Taxonomy" id="34406"/>
    <lineage>
        <taxon>Eukaryota</taxon>
        <taxon>Fungi</taxon>
        <taxon>Dikarya</taxon>
        <taxon>Ascomycota</taxon>
        <taxon>Pezizomycotina</taxon>
        <taxon>Sordariomycetes</taxon>
        <taxon>Hypocreomycetidae</taxon>
        <taxon>Glomerellales</taxon>
        <taxon>Glomerellaceae</taxon>
        <taxon>Colletotrichum</taxon>
        <taxon>Colletotrichum destructivum species complex</taxon>
    </lineage>
</organism>
<dbReference type="Pfam" id="PF04438">
    <property type="entry name" value="zf-HIT"/>
    <property type="match status" value="1"/>
</dbReference>
<dbReference type="InterPro" id="IPR013087">
    <property type="entry name" value="Znf_C2H2_type"/>
</dbReference>
<feature type="compositionally biased region" description="Low complexity" evidence="2">
    <location>
        <begin position="119"/>
        <end position="132"/>
    </location>
</feature>
<dbReference type="PROSITE" id="PS51083">
    <property type="entry name" value="ZF_HIT"/>
    <property type="match status" value="1"/>
</dbReference>
<feature type="domain" description="HIT-type" evidence="3">
    <location>
        <begin position="138"/>
        <end position="171"/>
    </location>
</feature>
<gene>
    <name evidence="4" type="ORF">CDEST_06432</name>
</gene>
<sequence>MSISDETTAAAAITSSTSAGPPRSPKRSQADLDDPVESASKRSRAASPSDDEAKTRATTAAMANASLTGEEEESRGGTMDIAAEGQRAAPATETAPESVATAPESQPSRKETHDGGPETTTTTTTTATTGTAPRSKMCGVCNEKEGKYKCTRCALPFCSVSCNKIHRENHPPDPEPSAAAPANPSNASELALEPPPFGASKPPHDPRNPFSVLDDSDQLRYLFRRYPGLQARLLEIIAATEPPPEMQSTGGSLNDMMKARAMAAANPKKEQWTHDVGIRNGKKALHKARNASGEDGEGVREYIELINHLMSEANAAAEAEEVIRKQAAEKDAELIRRLMTEDRG</sequence>
<keyword evidence="5" id="KW-1185">Reference proteome</keyword>
<feature type="compositionally biased region" description="Low complexity" evidence="2">
    <location>
        <begin position="1"/>
        <end position="19"/>
    </location>
</feature>
<dbReference type="GO" id="GO:0008270">
    <property type="term" value="F:zinc ion binding"/>
    <property type="evidence" value="ECO:0007669"/>
    <property type="project" value="UniProtKB-UniRule"/>
</dbReference>
<dbReference type="GeneID" id="87942935"/>
<dbReference type="PROSITE" id="PS00028">
    <property type="entry name" value="ZINC_FINGER_C2H2_1"/>
    <property type="match status" value="1"/>
</dbReference>
<evidence type="ECO:0000256" key="2">
    <source>
        <dbReference type="SAM" id="MobiDB-lite"/>
    </source>
</evidence>
<keyword evidence="1" id="KW-0863">Zinc-finger</keyword>